<accession>A0A7J6W0Y3</accession>
<dbReference type="AlphaFoldDB" id="A0A7J6W0Y3"/>
<evidence type="ECO:0000313" key="3">
    <source>
        <dbReference type="Proteomes" id="UP000554482"/>
    </source>
</evidence>
<organism evidence="2 3">
    <name type="scientific">Thalictrum thalictroides</name>
    <name type="common">Rue-anemone</name>
    <name type="synonym">Anemone thalictroides</name>
    <dbReference type="NCBI Taxonomy" id="46969"/>
    <lineage>
        <taxon>Eukaryota</taxon>
        <taxon>Viridiplantae</taxon>
        <taxon>Streptophyta</taxon>
        <taxon>Embryophyta</taxon>
        <taxon>Tracheophyta</taxon>
        <taxon>Spermatophyta</taxon>
        <taxon>Magnoliopsida</taxon>
        <taxon>Ranunculales</taxon>
        <taxon>Ranunculaceae</taxon>
        <taxon>Thalictroideae</taxon>
        <taxon>Thalictrum</taxon>
    </lineage>
</organism>
<sequence>MVEIEEPSVEKTLTVEGDTNNPGDESLPPKVDDGEEQTNKEEVGDSQEDKEDAAETEEDEQDDDRDDLEDESEGHTKTMKKKSTKPRKYSITVRCSINKVSQHFIVGIKEKEKTSFQKSIRDEYKCVVTTQHMLNKVCKKILPILGVFLMHNNICIWLSRHTTTTESKIPGVPTLEKGSINYDNSTSKYVGTSSNAILPEKKQNDPHDQ</sequence>
<evidence type="ECO:0000313" key="2">
    <source>
        <dbReference type="EMBL" id="KAF5190821.1"/>
    </source>
</evidence>
<proteinExistence type="predicted"/>
<name>A0A7J6W0Y3_THATH</name>
<feature type="compositionally biased region" description="Acidic residues" evidence="1">
    <location>
        <begin position="44"/>
        <end position="72"/>
    </location>
</feature>
<reference evidence="2 3" key="1">
    <citation type="submission" date="2020-06" db="EMBL/GenBank/DDBJ databases">
        <title>Transcriptomic and genomic resources for Thalictrum thalictroides and T. hernandezii: Facilitating candidate gene discovery in an emerging model plant lineage.</title>
        <authorList>
            <person name="Arias T."/>
            <person name="Riano-Pachon D.M."/>
            <person name="Di Stilio V.S."/>
        </authorList>
    </citation>
    <scope>NUCLEOTIDE SEQUENCE [LARGE SCALE GENOMIC DNA]</scope>
    <source>
        <strain evidence="3">cv. WT478/WT964</strain>
        <tissue evidence="2">Leaves</tissue>
    </source>
</reference>
<keyword evidence="3" id="KW-1185">Reference proteome</keyword>
<evidence type="ECO:0000256" key="1">
    <source>
        <dbReference type="SAM" id="MobiDB-lite"/>
    </source>
</evidence>
<comment type="caution">
    <text evidence="2">The sequence shown here is derived from an EMBL/GenBank/DDBJ whole genome shotgun (WGS) entry which is preliminary data.</text>
</comment>
<dbReference type="EMBL" id="JABWDY010023561">
    <property type="protein sequence ID" value="KAF5190821.1"/>
    <property type="molecule type" value="Genomic_DNA"/>
</dbReference>
<protein>
    <submittedName>
        <fullName evidence="2">Uncharacterized protein</fullName>
    </submittedName>
</protein>
<gene>
    <name evidence="2" type="ORF">FRX31_019592</name>
</gene>
<dbReference type="Proteomes" id="UP000554482">
    <property type="component" value="Unassembled WGS sequence"/>
</dbReference>
<feature type="region of interest" description="Disordered" evidence="1">
    <location>
        <begin position="1"/>
        <end position="85"/>
    </location>
</feature>